<dbReference type="Pfam" id="PF14332">
    <property type="entry name" value="DUF4388"/>
    <property type="match status" value="1"/>
</dbReference>
<keyword evidence="1" id="KW-0812">Transmembrane</keyword>
<evidence type="ECO:0000259" key="2">
    <source>
        <dbReference type="Pfam" id="PF14332"/>
    </source>
</evidence>
<organism evidence="3 4">
    <name type="scientific">candidate division TA06 bacterium DG_78</name>
    <dbReference type="NCBI Taxonomy" id="1703772"/>
    <lineage>
        <taxon>Bacteria</taxon>
        <taxon>Bacteria division TA06</taxon>
    </lineage>
</organism>
<dbReference type="Proteomes" id="UP000051012">
    <property type="component" value="Unassembled WGS sequence"/>
</dbReference>
<sequence>MPVEGDLKSLNLASVLQLIAQERLTGVFKIKRRNEIVDVGFLDGMVTGAFYERGEEFERLETYLVKSGIIGQNVYQMVLQIHRQTKRPVMNIILEDKYLTVEEVEKIIKFKIQEVFDQIFTWQEGEFKFEQGAVIYPKSLIKIRMATEGLILEAARHFDEWPRITKTISSGELVYKKVERPELKLRPADDEKRVLALIDGHRSVNDLVEISGLGKFHTYSCLYHLLSTGQIEVAYAKPHAEKEVRPKKQFSFKAITTPLIIGVTVLVLVFEVLLGNYINNHNIISIDIVDEQIYRTDYTQYQKIYFYRHNRTPVREYVENIFYP</sequence>
<dbReference type="AlphaFoldDB" id="A0A0S7YH14"/>
<dbReference type="EMBL" id="LJNI01000029">
    <property type="protein sequence ID" value="KPJ73763.1"/>
    <property type="molecule type" value="Genomic_DNA"/>
</dbReference>
<name>A0A0S7YH14_UNCT6</name>
<dbReference type="PANTHER" id="PTHR36304:SF4">
    <property type="entry name" value="DUF4388 DOMAIN-CONTAINING PROTEIN"/>
    <property type="match status" value="1"/>
</dbReference>
<gene>
    <name evidence="3" type="ORF">AMJ52_03290</name>
</gene>
<feature type="domain" description="PatA-like N-terminal" evidence="2">
    <location>
        <begin position="4"/>
        <end position="161"/>
    </location>
</feature>
<dbReference type="InterPro" id="IPR025497">
    <property type="entry name" value="PatA-like_N"/>
</dbReference>
<comment type="caution">
    <text evidence="3">The sequence shown here is derived from an EMBL/GenBank/DDBJ whole genome shotgun (WGS) entry which is preliminary data.</text>
</comment>
<evidence type="ECO:0000313" key="3">
    <source>
        <dbReference type="EMBL" id="KPJ73763.1"/>
    </source>
</evidence>
<keyword evidence="1" id="KW-1133">Transmembrane helix</keyword>
<protein>
    <recommendedName>
        <fullName evidence="2">PatA-like N-terminal domain-containing protein</fullName>
    </recommendedName>
</protein>
<keyword evidence="1" id="KW-0472">Membrane</keyword>
<evidence type="ECO:0000256" key="1">
    <source>
        <dbReference type="SAM" id="Phobius"/>
    </source>
</evidence>
<dbReference type="PANTHER" id="PTHR36304">
    <property type="entry name" value="DOMAIN GTPASE-ACTIVATING PROTEIN, PUTATIVE-RELATED-RELATED"/>
    <property type="match status" value="1"/>
</dbReference>
<reference evidence="3 4" key="1">
    <citation type="journal article" date="2015" name="Microbiome">
        <title>Genomic resolution of linkages in carbon, nitrogen, and sulfur cycling among widespread estuary sediment bacteria.</title>
        <authorList>
            <person name="Baker B.J."/>
            <person name="Lazar C.S."/>
            <person name="Teske A.P."/>
            <person name="Dick G.J."/>
        </authorList>
    </citation>
    <scope>NUCLEOTIDE SEQUENCE [LARGE SCALE GENOMIC DNA]</scope>
    <source>
        <strain evidence="3">DG_78</strain>
    </source>
</reference>
<proteinExistence type="predicted"/>
<evidence type="ECO:0000313" key="4">
    <source>
        <dbReference type="Proteomes" id="UP000051012"/>
    </source>
</evidence>
<accession>A0A0S7YH14</accession>
<feature type="transmembrane region" description="Helical" evidence="1">
    <location>
        <begin position="255"/>
        <end position="278"/>
    </location>
</feature>